<feature type="chain" id="PRO_5032782399" evidence="6">
    <location>
        <begin position="19"/>
        <end position="904"/>
    </location>
</feature>
<evidence type="ECO:0000256" key="3">
    <source>
        <dbReference type="ARBA" id="ARBA00022989"/>
    </source>
</evidence>
<gene>
    <name evidence="7" type="ORF">SNAT2548_LOCUS10968</name>
</gene>
<protein>
    <submittedName>
        <fullName evidence="7">Uncharacterized protein</fullName>
    </submittedName>
</protein>
<reference evidence="7" key="1">
    <citation type="submission" date="2021-02" db="EMBL/GenBank/DDBJ databases">
        <authorList>
            <person name="Dougan E. K."/>
            <person name="Rhodes N."/>
            <person name="Thang M."/>
            <person name="Chan C."/>
        </authorList>
    </citation>
    <scope>NUCLEOTIDE SEQUENCE</scope>
</reference>
<dbReference type="AlphaFoldDB" id="A0A812LGY0"/>
<keyword evidence="4 5" id="KW-0472">Membrane</keyword>
<feature type="transmembrane region" description="Helical" evidence="5">
    <location>
        <begin position="745"/>
        <end position="763"/>
    </location>
</feature>
<evidence type="ECO:0000256" key="6">
    <source>
        <dbReference type="SAM" id="SignalP"/>
    </source>
</evidence>
<keyword evidence="8" id="KW-1185">Reference proteome</keyword>
<organism evidence="7 8">
    <name type="scientific">Symbiodinium natans</name>
    <dbReference type="NCBI Taxonomy" id="878477"/>
    <lineage>
        <taxon>Eukaryota</taxon>
        <taxon>Sar</taxon>
        <taxon>Alveolata</taxon>
        <taxon>Dinophyceae</taxon>
        <taxon>Suessiales</taxon>
        <taxon>Symbiodiniaceae</taxon>
        <taxon>Symbiodinium</taxon>
    </lineage>
</organism>
<evidence type="ECO:0000256" key="5">
    <source>
        <dbReference type="SAM" id="Phobius"/>
    </source>
</evidence>
<dbReference type="EMBL" id="CAJNDS010000946">
    <property type="protein sequence ID" value="CAE7241669.1"/>
    <property type="molecule type" value="Genomic_DNA"/>
</dbReference>
<feature type="transmembrane region" description="Helical" evidence="5">
    <location>
        <begin position="478"/>
        <end position="496"/>
    </location>
</feature>
<dbReference type="PANTHER" id="PTHR43826">
    <property type="entry name" value="GLUCOSE-6-PHOSPHATE EXCHANGER SLC37A4"/>
    <property type="match status" value="1"/>
</dbReference>
<dbReference type="Gene3D" id="1.20.1250.20">
    <property type="entry name" value="MFS general substrate transporter like domains"/>
    <property type="match status" value="1"/>
</dbReference>
<feature type="transmembrane region" description="Helical" evidence="5">
    <location>
        <begin position="714"/>
        <end position="733"/>
    </location>
</feature>
<dbReference type="Proteomes" id="UP000604046">
    <property type="component" value="Unassembled WGS sequence"/>
</dbReference>
<keyword evidence="2 5" id="KW-0812">Transmembrane</keyword>
<evidence type="ECO:0000256" key="4">
    <source>
        <dbReference type="ARBA" id="ARBA00023136"/>
    </source>
</evidence>
<feature type="signal peptide" evidence="6">
    <location>
        <begin position="1"/>
        <end position="18"/>
    </location>
</feature>
<feature type="transmembrane region" description="Helical" evidence="5">
    <location>
        <begin position="448"/>
        <end position="466"/>
    </location>
</feature>
<keyword evidence="3 5" id="KW-1133">Transmembrane helix</keyword>
<proteinExistence type="predicted"/>
<dbReference type="PANTHER" id="PTHR43826:SF8">
    <property type="entry name" value="MAJOR FACILITATOR SUPERFAMILY (MFS) PROFILE DOMAIN-CONTAINING PROTEIN"/>
    <property type="match status" value="1"/>
</dbReference>
<dbReference type="GO" id="GO:0035435">
    <property type="term" value="P:phosphate ion transmembrane transport"/>
    <property type="evidence" value="ECO:0007669"/>
    <property type="project" value="TreeGrafter"/>
</dbReference>
<evidence type="ECO:0000256" key="1">
    <source>
        <dbReference type="ARBA" id="ARBA00004127"/>
    </source>
</evidence>
<dbReference type="GO" id="GO:0061513">
    <property type="term" value="F:glucose 6-phosphate:phosphate antiporter activity"/>
    <property type="evidence" value="ECO:0007669"/>
    <property type="project" value="TreeGrafter"/>
</dbReference>
<dbReference type="InterPro" id="IPR036259">
    <property type="entry name" value="MFS_trans_sf"/>
</dbReference>
<dbReference type="GO" id="GO:0012505">
    <property type="term" value="C:endomembrane system"/>
    <property type="evidence" value="ECO:0007669"/>
    <property type="project" value="UniProtKB-SubCell"/>
</dbReference>
<comment type="caution">
    <text evidence="7">The sequence shown here is derived from an EMBL/GenBank/DDBJ whole genome shotgun (WGS) entry which is preliminary data.</text>
</comment>
<evidence type="ECO:0000313" key="7">
    <source>
        <dbReference type="EMBL" id="CAE7241669.1"/>
    </source>
</evidence>
<evidence type="ECO:0000313" key="8">
    <source>
        <dbReference type="Proteomes" id="UP000604046"/>
    </source>
</evidence>
<feature type="transmembrane region" description="Helical" evidence="5">
    <location>
        <begin position="536"/>
        <end position="561"/>
    </location>
</feature>
<keyword evidence="6" id="KW-0732">Signal</keyword>
<sequence>MAWLACLAWAVGVQMVAAKGGTGAPSCPQSQGSLFLQNLRVLNSRQEQGQIGFARLQALANRSGETCPSCTCPTSLLQRKPLFRRMNALENLVDDDVVQTVAPLAYGAKFMNCLSAVSNVASIASVFGLGFGDGMSNEELEHKISEEIQREHGKTRELINENHREVMAEIESQAEETRGLITQFGKAADAYHRFYSCAMPTTFTKSLLENFVQARPVHLSTLSENLGSSGFPLDVLLEISEEEAVKYENVWDHIRSVLPVEGDPGLAPSLLQVPSHAKTAAVLQVWTLDSLANLTTGRCTPKVRVPGRSASGDAPALVLKLDGVGDPPSPHNRFLSFPSQWTPPAFGSFEPQKTSGRAGSSRCAAGVHAVTGRITDFSCVPWGPHSELSPNAETEASALLDDIEKASNLFLILGVNRLDSLDLKITMPIALLGPLEDDPDLGLDNSSINWILALGTLARAFGKFVNGVLVDTFGVRPFLYVALLLASGACLVFASSSGAGTLGAAVATLNYCCSGAWLTGCKVIERRFRREDSGLCFSVLATCSRLGSVLTRLGLGLVLLLLPWRQIAYGAAAVLVTSWFLVVQVLLKGDAALEKDADGKPKLQVEPGTPRRLLSAKVSKAGQRTGKQAESTEAPTLCQVLSNRGLQLHCIVIAGATCLMSLENMCPLLLKDFASLTNAELSIRTAIFPAGVLIGVLTLPHLHARIPSQTGKLLLELGLQSLALAAGGFLTLLVSLPAKTVRVEFLLSCLVCMALGISFNYYIKPGMHTLEFGESCATASSMLDTVGYFATVAFQFSTSVLFRNGGWFKELGGPWVHIAVALVFWVVVMNVGTVALFVERSPGSLPKWRDLRDQFCGRSLTVGLLLLGGSSFALLALPARVVEEEIPMCIEVDGRESCAASLDS</sequence>
<evidence type="ECO:0000256" key="2">
    <source>
        <dbReference type="ARBA" id="ARBA00022692"/>
    </source>
</evidence>
<dbReference type="Pfam" id="PF07690">
    <property type="entry name" value="MFS_1"/>
    <property type="match status" value="1"/>
</dbReference>
<feature type="transmembrane region" description="Helical" evidence="5">
    <location>
        <begin position="859"/>
        <end position="879"/>
    </location>
</feature>
<feature type="transmembrane region" description="Helical" evidence="5">
    <location>
        <begin position="682"/>
        <end position="702"/>
    </location>
</feature>
<dbReference type="InterPro" id="IPR051337">
    <property type="entry name" value="OPA_Antiporter"/>
</dbReference>
<feature type="transmembrane region" description="Helical" evidence="5">
    <location>
        <begin position="816"/>
        <end position="838"/>
    </location>
</feature>
<dbReference type="OrthoDB" id="432277at2759"/>
<dbReference type="GO" id="GO:0016020">
    <property type="term" value="C:membrane"/>
    <property type="evidence" value="ECO:0007669"/>
    <property type="project" value="UniProtKB-ARBA"/>
</dbReference>
<feature type="transmembrane region" description="Helical" evidence="5">
    <location>
        <begin position="502"/>
        <end position="524"/>
    </location>
</feature>
<name>A0A812LGY0_9DINO</name>
<feature type="transmembrane region" description="Helical" evidence="5">
    <location>
        <begin position="567"/>
        <end position="587"/>
    </location>
</feature>
<comment type="subcellular location">
    <subcellularLocation>
        <location evidence="1">Endomembrane system</location>
        <topology evidence="1">Multi-pass membrane protein</topology>
    </subcellularLocation>
</comment>
<accession>A0A812LGY0</accession>
<dbReference type="InterPro" id="IPR011701">
    <property type="entry name" value="MFS"/>
</dbReference>
<dbReference type="SUPFAM" id="SSF103473">
    <property type="entry name" value="MFS general substrate transporter"/>
    <property type="match status" value="1"/>
</dbReference>